<feature type="coiled-coil region" evidence="1">
    <location>
        <begin position="251"/>
        <end position="296"/>
    </location>
</feature>
<dbReference type="GeneID" id="17040196"/>
<name>I0YUZ1_COCSC</name>
<dbReference type="eggNOG" id="ENOG502SV47">
    <property type="taxonomic scope" value="Eukaryota"/>
</dbReference>
<reference evidence="2 3" key="1">
    <citation type="journal article" date="2012" name="Genome Biol.">
        <title>The genome of the polar eukaryotic microalga coccomyxa subellipsoidea reveals traits of cold adaptation.</title>
        <authorList>
            <person name="Blanc G."/>
            <person name="Agarkova I."/>
            <person name="Grimwood J."/>
            <person name="Kuo A."/>
            <person name="Brueggeman A."/>
            <person name="Dunigan D."/>
            <person name="Gurnon J."/>
            <person name="Ladunga I."/>
            <person name="Lindquist E."/>
            <person name="Lucas S."/>
            <person name="Pangilinan J."/>
            <person name="Proschold T."/>
            <person name="Salamov A."/>
            <person name="Schmutz J."/>
            <person name="Weeks D."/>
            <person name="Yamada T."/>
            <person name="Claverie J.M."/>
            <person name="Grigoriev I."/>
            <person name="Van Etten J."/>
            <person name="Lomsadze A."/>
            <person name="Borodovsky M."/>
        </authorList>
    </citation>
    <scope>NUCLEOTIDE SEQUENCE [LARGE SCALE GENOMIC DNA]</scope>
    <source>
        <strain evidence="2 3">C-169</strain>
    </source>
</reference>
<dbReference type="GO" id="GO:0035082">
    <property type="term" value="P:axoneme assembly"/>
    <property type="evidence" value="ECO:0007669"/>
    <property type="project" value="InterPro"/>
</dbReference>
<evidence type="ECO:0008006" key="4">
    <source>
        <dbReference type="Google" id="ProtNLM"/>
    </source>
</evidence>
<dbReference type="Proteomes" id="UP000007264">
    <property type="component" value="Unassembled WGS sequence"/>
</dbReference>
<proteinExistence type="predicted"/>
<evidence type="ECO:0000313" key="2">
    <source>
        <dbReference type="EMBL" id="EIE22210.1"/>
    </source>
</evidence>
<dbReference type="STRING" id="574566.I0YUZ1"/>
<sequence>MESDMPGASSHLAADHPLLQQAQEALTFQLEERKLHLQEQLREKVQGLKDAKQRREDLGVEMYGFQQQLAWVQKSLQQAQKSTVELAGSRQLAEKHVSHLHTALGKESSLLQKERDAVEAFRDELNTMSNALKRVSAESKEQKSEIAVTQRCTQAAEQSAQRLARERAEQEAAAEVLQRQVDFQKAQLALFREQRQTQERDTAAARQMLAGAAVDMEGVQLELRGRRQQWQSSLLGLQRRDEALKASADGLQGMEEAAREQAEQQKAVEVELAGCRKDLKRAAARTEQSAAVLERLQGEAAMLSGTSSALRGRQGMLQDTLGRLAASLADTEASLRAEHAEAKRLADSHVVTDRNAAAAQQQLQEVTEQVLLQLSGQTQANKRGQQVAAEIKRVRLSVQEQEAIAETLRKKGAQIEADAATAEARNSRHAEALDAAEAELKEGEAAMERTEAEMKKCADEIERKTREQDILNRKLEKILAAVPPGEDAGPLEAAIANLSREIAARTEEGHALQLQWVTQQRELLALAASNGAAAEQLARDTSTHAVMLHRLSRLEHQQKAEAKCLEDLGKAMDRQRADMARVNAMLAETSEAHAELVSETFGLRAAVDNQTKDMEEEKGRMRAEIEAVRSDKHTAVADAVEAQRQVLEWERRIQVQREMAAALDPAVGNEEAAALAAEVGRLKAREAELRQSRTQKHAELQRAVERREVVELRGLACEDKRAAANIEHRQQTMLAALERTLAEVTKNSEAVQAKIGELTAQHSQLEFQAAEIASRCGQLSAQEEAVRRDIAAALILTSRAQRVAKWYEEAAAGKLTPHTGPELLQAKVTRASARHRRIQGILQDLSAAHPELSTGMERVLLSSVPINAC</sequence>
<comment type="caution">
    <text evidence="2">The sequence shown here is derived from an EMBL/GenBank/DDBJ whole genome shotgun (WGS) entry which is preliminary data.</text>
</comment>
<evidence type="ECO:0000313" key="3">
    <source>
        <dbReference type="Proteomes" id="UP000007264"/>
    </source>
</evidence>
<gene>
    <name evidence="2" type="ORF">COCSUDRAFT_55906</name>
</gene>
<dbReference type="PANTHER" id="PTHR16275">
    <property type="entry name" value="COILED-COIL DOMAIN-CONTAINING PROTEIN 40"/>
    <property type="match status" value="1"/>
</dbReference>
<dbReference type="RefSeq" id="XP_005646754.1">
    <property type="nucleotide sequence ID" value="XM_005646697.1"/>
</dbReference>
<protein>
    <recommendedName>
        <fullName evidence="4">Coiled-coil domain-containing protein 40</fullName>
    </recommendedName>
</protein>
<dbReference type="KEGG" id="csl:COCSUDRAFT_55906"/>
<dbReference type="OrthoDB" id="188741at2759"/>
<keyword evidence="1" id="KW-0175">Coiled coil</keyword>
<feature type="coiled-coil region" evidence="1">
    <location>
        <begin position="391"/>
        <end position="481"/>
    </location>
</feature>
<evidence type="ECO:0000256" key="1">
    <source>
        <dbReference type="SAM" id="Coils"/>
    </source>
</evidence>
<dbReference type="InterPro" id="IPR037386">
    <property type="entry name" value="CCDC40"/>
</dbReference>
<dbReference type="AlphaFoldDB" id="I0YUZ1"/>
<accession>I0YUZ1</accession>
<dbReference type="EMBL" id="AGSI01000010">
    <property type="protein sequence ID" value="EIE22210.1"/>
    <property type="molecule type" value="Genomic_DNA"/>
</dbReference>
<dbReference type="GO" id="GO:0005737">
    <property type="term" value="C:cytoplasm"/>
    <property type="evidence" value="ECO:0007669"/>
    <property type="project" value="TreeGrafter"/>
</dbReference>
<dbReference type="PANTHER" id="PTHR16275:SF8">
    <property type="entry name" value="COILED-COIL DOMAIN-CONTAINING PROTEIN 40"/>
    <property type="match status" value="1"/>
</dbReference>
<feature type="coiled-coil region" evidence="1">
    <location>
        <begin position="734"/>
        <end position="761"/>
    </location>
</feature>
<keyword evidence="3" id="KW-1185">Reference proteome</keyword>
<feature type="coiled-coil region" evidence="1">
    <location>
        <begin position="111"/>
        <end position="194"/>
    </location>
</feature>
<feature type="coiled-coil region" evidence="1">
    <location>
        <begin position="611"/>
        <end position="659"/>
    </location>
</feature>
<organism evidence="2 3">
    <name type="scientific">Coccomyxa subellipsoidea (strain C-169)</name>
    <name type="common">Green microalga</name>
    <dbReference type="NCBI Taxonomy" id="574566"/>
    <lineage>
        <taxon>Eukaryota</taxon>
        <taxon>Viridiplantae</taxon>
        <taxon>Chlorophyta</taxon>
        <taxon>core chlorophytes</taxon>
        <taxon>Trebouxiophyceae</taxon>
        <taxon>Trebouxiophyceae incertae sedis</taxon>
        <taxon>Coccomyxaceae</taxon>
        <taxon>Coccomyxa</taxon>
        <taxon>Coccomyxa subellipsoidea</taxon>
    </lineage>
</organism>